<feature type="coiled-coil region" evidence="1">
    <location>
        <begin position="60"/>
        <end position="108"/>
    </location>
</feature>
<proteinExistence type="predicted"/>
<sequence>MESAAFDFESVLDEHEAQKLVEFSLSSPEMLPKKEPGDEKDKTCGKKASVYYRERRKNEVDYLVSRKRALEVELEQLHEKKLSQEVEAKRLKHEAATQQNLLRDAEGQNSALRTKLLSQMDTLKLLESFFMSQNALCVFASKQPVNPLYSLPSDAAARHCRFRDSIATALGELDDVMAAKHLSPPAMPLPHIDTAVRYQPTKSNAKIEIEVIRVVEFPGVEIQHMGAALWQLIHYQLDRLMCHDPSARSEVLEEIDSNTLYTRYQCQFAQGQPLVESYSVCHRAVVSTERINFVYRCFLDDERFPAGENFSRHDENGYIVLYVNPVTTVTTAKMVSFLRPLANAANAPVGLVTEEFMSYLHDSSSVAMRILQQNLRELIVAK</sequence>
<reference evidence="3 4" key="1">
    <citation type="submission" date="2019-03" db="EMBL/GenBank/DDBJ databases">
        <authorList>
            <person name="Gaulin E."/>
            <person name="Dumas B."/>
        </authorList>
    </citation>
    <scope>NUCLEOTIDE SEQUENCE [LARGE SCALE GENOMIC DNA]</scope>
    <source>
        <strain evidence="3">CBS 568.67</strain>
    </source>
</reference>
<evidence type="ECO:0000256" key="1">
    <source>
        <dbReference type="SAM" id="Coils"/>
    </source>
</evidence>
<keyword evidence="4" id="KW-1185">Reference proteome</keyword>
<dbReference type="OrthoDB" id="64649at2759"/>
<accession>A0A485LBX2</accession>
<dbReference type="Proteomes" id="UP000332933">
    <property type="component" value="Unassembled WGS sequence"/>
</dbReference>
<name>A0A485LBX2_9STRA</name>
<reference evidence="2" key="2">
    <citation type="submission" date="2019-06" db="EMBL/GenBank/DDBJ databases">
        <title>Genomics analysis of Aphanomyces spp. identifies a new class of oomycete effector associated with host adaptation.</title>
        <authorList>
            <person name="Gaulin E."/>
        </authorList>
    </citation>
    <scope>NUCLEOTIDE SEQUENCE</scope>
    <source>
        <strain evidence="2">CBS 578.67</strain>
    </source>
</reference>
<dbReference type="EMBL" id="VJMH01006412">
    <property type="protein sequence ID" value="KAF0689783.1"/>
    <property type="molecule type" value="Genomic_DNA"/>
</dbReference>
<evidence type="ECO:0000313" key="2">
    <source>
        <dbReference type="EMBL" id="KAF0689783.1"/>
    </source>
</evidence>
<keyword evidence="1" id="KW-0175">Coiled coil</keyword>
<gene>
    <name evidence="3" type="primary">Aste57867_18802</name>
    <name evidence="2" type="ORF">As57867_018738</name>
    <name evidence="3" type="ORF">ASTE57867_18802</name>
</gene>
<evidence type="ECO:0000313" key="3">
    <source>
        <dbReference type="EMBL" id="VFT95536.1"/>
    </source>
</evidence>
<dbReference type="EMBL" id="CAADRA010006433">
    <property type="protein sequence ID" value="VFT95536.1"/>
    <property type="molecule type" value="Genomic_DNA"/>
</dbReference>
<protein>
    <submittedName>
        <fullName evidence="3">Aste57867_18802 protein</fullName>
    </submittedName>
</protein>
<dbReference type="AlphaFoldDB" id="A0A485LBX2"/>
<evidence type="ECO:0000313" key="4">
    <source>
        <dbReference type="Proteomes" id="UP000332933"/>
    </source>
</evidence>
<organism evidence="3 4">
    <name type="scientific">Aphanomyces stellatus</name>
    <dbReference type="NCBI Taxonomy" id="120398"/>
    <lineage>
        <taxon>Eukaryota</taxon>
        <taxon>Sar</taxon>
        <taxon>Stramenopiles</taxon>
        <taxon>Oomycota</taxon>
        <taxon>Saprolegniomycetes</taxon>
        <taxon>Saprolegniales</taxon>
        <taxon>Verrucalvaceae</taxon>
        <taxon>Aphanomyces</taxon>
    </lineage>
</organism>